<feature type="chain" id="PRO_5039950912" description="YARHG domain-containing protein" evidence="1">
    <location>
        <begin position="30"/>
        <end position="201"/>
    </location>
</feature>
<proteinExistence type="predicted"/>
<dbReference type="RefSeq" id="WP_257772318.1">
    <property type="nucleotide sequence ID" value="NZ_CP102480.1"/>
</dbReference>
<dbReference type="KEGG" id="naci:NUH88_12355"/>
<dbReference type="EMBL" id="CP102480">
    <property type="protein sequence ID" value="UUX52301.1"/>
    <property type="molecule type" value="Genomic_DNA"/>
</dbReference>
<evidence type="ECO:0008006" key="4">
    <source>
        <dbReference type="Google" id="ProtNLM"/>
    </source>
</evidence>
<gene>
    <name evidence="2" type="ORF">NUH88_12355</name>
</gene>
<feature type="signal peptide" evidence="1">
    <location>
        <begin position="1"/>
        <end position="29"/>
    </location>
</feature>
<reference evidence="2" key="1">
    <citation type="submission" date="2022-08" db="EMBL/GenBank/DDBJ databases">
        <title>Nisaea acidiphila sp. nov., isolated from a marine algal debris and emended description of the genus Nisaea Urios et al. 2008.</title>
        <authorList>
            <person name="Kwon K."/>
        </authorList>
    </citation>
    <scope>NUCLEOTIDE SEQUENCE</scope>
    <source>
        <strain evidence="2">MEBiC11861</strain>
    </source>
</reference>
<keyword evidence="1" id="KW-0732">Signal</keyword>
<sequence>MATARTLLLRIAAGLTAMLLTVAAAEALAASGPGHPPGKPPQHGKSPEPAFDLRPGFCASYPEFHMMRHPHHGGFGYFRMDAGRCLWIEGPPSPQRLSRHAPKAAPVIPVTPVTPAVAKEAPYCREYQDRIRVGGAEVDAYGTACLMPDGDWKIRQGKLPAKSDYCREFQRSVTVGPAEQVQTGTACLRPGEVWEIVSTKP</sequence>
<evidence type="ECO:0000256" key="1">
    <source>
        <dbReference type="SAM" id="SignalP"/>
    </source>
</evidence>
<dbReference type="AlphaFoldDB" id="A0A9J7B3V2"/>
<protein>
    <recommendedName>
        <fullName evidence="4">YARHG domain-containing protein</fullName>
    </recommendedName>
</protein>
<organism evidence="2 3">
    <name type="scientific">Nisaea acidiphila</name>
    <dbReference type="NCBI Taxonomy" id="1862145"/>
    <lineage>
        <taxon>Bacteria</taxon>
        <taxon>Pseudomonadati</taxon>
        <taxon>Pseudomonadota</taxon>
        <taxon>Alphaproteobacteria</taxon>
        <taxon>Rhodospirillales</taxon>
        <taxon>Thalassobaculaceae</taxon>
        <taxon>Nisaea</taxon>
    </lineage>
</organism>
<keyword evidence="3" id="KW-1185">Reference proteome</keyword>
<dbReference type="Proteomes" id="UP001060336">
    <property type="component" value="Chromosome"/>
</dbReference>
<accession>A0A9J7B3V2</accession>
<evidence type="ECO:0000313" key="3">
    <source>
        <dbReference type="Proteomes" id="UP001060336"/>
    </source>
</evidence>
<name>A0A9J7B3V2_9PROT</name>
<evidence type="ECO:0000313" key="2">
    <source>
        <dbReference type="EMBL" id="UUX52301.1"/>
    </source>
</evidence>